<feature type="region of interest" description="Disordered" evidence="4">
    <location>
        <begin position="355"/>
        <end position="421"/>
    </location>
</feature>
<accession>A0A8H4UNR2</accession>
<dbReference type="GO" id="GO:0006338">
    <property type="term" value="P:chromatin remodeling"/>
    <property type="evidence" value="ECO:0007669"/>
    <property type="project" value="UniProtKB-ARBA"/>
</dbReference>
<proteinExistence type="predicted"/>
<evidence type="ECO:0000256" key="3">
    <source>
        <dbReference type="ARBA" id="ARBA00023242"/>
    </source>
</evidence>
<feature type="domain" description="Chromo" evidence="5">
    <location>
        <begin position="33"/>
        <end position="70"/>
    </location>
</feature>
<reference evidence="6" key="1">
    <citation type="journal article" date="2020" name="BMC Genomics">
        <title>Correction to: Identification and distribution of gene clusters required for synthesis of sphingolipid metabolism inhibitors in diverse species of the filamentous fungus Fusarium.</title>
        <authorList>
            <person name="Kim H.S."/>
            <person name="Lohmar J.M."/>
            <person name="Busman M."/>
            <person name="Brown D.W."/>
            <person name="Naumann T.A."/>
            <person name="Divon H.H."/>
            <person name="Lysoe E."/>
            <person name="Uhlig S."/>
            <person name="Proctor R.H."/>
        </authorList>
    </citation>
    <scope>NUCLEOTIDE SEQUENCE</scope>
    <source>
        <strain evidence="6">NRRL 22465</strain>
    </source>
</reference>
<dbReference type="GO" id="GO:0005634">
    <property type="term" value="C:nucleus"/>
    <property type="evidence" value="ECO:0007669"/>
    <property type="project" value="UniProtKB-SubCell"/>
</dbReference>
<comment type="subunit">
    <text evidence="2">Component of the NuA4 histone acetyltransferase complex.</text>
</comment>
<dbReference type="PROSITE" id="PS50013">
    <property type="entry name" value="CHROMO_2"/>
    <property type="match status" value="1"/>
</dbReference>
<dbReference type="PROSITE" id="PS00598">
    <property type="entry name" value="CHROMO_1"/>
    <property type="match status" value="1"/>
</dbReference>
<dbReference type="InterPro" id="IPR023779">
    <property type="entry name" value="Chromodomain_CS"/>
</dbReference>
<dbReference type="SMART" id="SM00298">
    <property type="entry name" value="CHROMO"/>
    <property type="match status" value="1"/>
</dbReference>
<evidence type="ECO:0000313" key="7">
    <source>
        <dbReference type="Proteomes" id="UP000635477"/>
    </source>
</evidence>
<evidence type="ECO:0000313" key="6">
    <source>
        <dbReference type="EMBL" id="KAF4980059.1"/>
    </source>
</evidence>
<feature type="compositionally biased region" description="Basic and acidic residues" evidence="4">
    <location>
        <begin position="177"/>
        <end position="195"/>
    </location>
</feature>
<organism evidence="6 7">
    <name type="scientific">Fusarium zealandicum</name>
    <dbReference type="NCBI Taxonomy" id="1053134"/>
    <lineage>
        <taxon>Eukaryota</taxon>
        <taxon>Fungi</taxon>
        <taxon>Dikarya</taxon>
        <taxon>Ascomycota</taxon>
        <taxon>Pezizomycotina</taxon>
        <taxon>Sordariomycetes</taxon>
        <taxon>Hypocreomycetidae</taxon>
        <taxon>Hypocreales</taxon>
        <taxon>Nectriaceae</taxon>
        <taxon>Fusarium</taxon>
        <taxon>Fusarium staphyleae species complex</taxon>
    </lineage>
</organism>
<dbReference type="InterPro" id="IPR000953">
    <property type="entry name" value="Chromo/chromo_shadow_dom"/>
</dbReference>
<dbReference type="OrthoDB" id="436852at2759"/>
<evidence type="ECO:0000256" key="2">
    <source>
        <dbReference type="ARBA" id="ARBA00011353"/>
    </source>
</evidence>
<name>A0A8H4UNR2_9HYPO</name>
<keyword evidence="7" id="KW-1185">Reference proteome</keyword>
<protein>
    <recommendedName>
        <fullName evidence="5">Chromo domain-containing protein</fullName>
    </recommendedName>
</protein>
<comment type="caution">
    <text evidence="6">The sequence shown here is derived from an EMBL/GenBank/DDBJ whole genome shotgun (WGS) entry which is preliminary data.</text>
</comment>
<feature type="compositionally biased region" description="Polar residues" evidence="4">
    <location>
        <begin position="386"/>
        <end position="397"/>
    </location>
</feature>
<dbReference type="InterPro" id="IPR023780">
    <property type="entry name" value="Chromo_domain"/>
</dbReference>
<dbReference type="SUPFAM" id="SSF54160">
    <property type="entry name" value="Chromo domain-like"/>
    <property type="match status" value="1"/>
</dbReference>
<comment type="subcellular location">
    <subcellularLocation>
        <location evidence="1">Nucleus</location>
    </subcellularLocation>
</comment>
<keyword evidence="3" id="KW-0539">Nucleus</keyword>
<reference evidence="6" key="2">
    <citation type="submission" date="2020-05" db="EMBL/GenBank/DDBJ databases">
        <authorList>
            <person name="Kim H.-S."/>
            <person name="Proctor R.H."/>
            <person name="Brown D.W."/>
        </authorList>
    </citation>
    <scope>NUCLEOTIDE SEQUENCE</scope>
    <source>
        <strain evidence="6">NRRL 22465</strain>
    </source>
</reference>
<dbReference type="EMBL" id="JABEYC010000259">
    <property type="protein sequence ID" value="KAF4980059.1"/>
    <property type="molecule type" value="Genomic_DNA"/>
</dbReference>
<feature type="region of interest" description="Disordered" evidence="4">
    <location>
        <begin position="253"/>
        <end position="280"/>
    </location>
</feature>
<dbReference type="Gene3D" id="2.40.50.40">
    <property type="match status" value="1"/>
</dbReference>
<gene>
    <name evidence="6" type="ORF">FZEAL_3840</name>
</gene>
<feature type="region of interest" description="Disordered" evidence="4">
    <location>
        <begin position="170"/>
        <end position="239"/>
    </location>
</feature>
<dbReference type="CDD" id="cd18966">
    <property type="entry name" value="chromodomain"/>
    <property type="match status" value="1"/>
</dbReference>
<dbReference type="InterPro" id="IPR016197">
    <property type="entry name" value="Chromo-like_dom_sf"/>
</dbReference>
<dbReference type="Pfam" id="PF00385">
    <property type="entry name" value="Chromo"/>
    <property type="match status" value="1"/>
</dbReference>
<evidence type="ECO:0000259" key="5">
    <source>
        <dbReference type="PROSITE" id="PS50013"/>
    </source>
</evidence>
<evidence type="ECO:0000256" key="1">
    <source>
        <dbReference type="ARBA" id="ARBA00004123"/>
    </source>
</evidence>
<evidence type="ECO:0000256" key="4">
    <source>
        <dbReference type="SAM" id="MobiDB-lite"/>
    </source>
</evidence>
<dbReference type="Proteomes" id="UP000635477">
    <property type="component" value="Unassembled WGS sequence"/>
</dbReference>
<sequence length="1324" mass="149626">MEELTPGDVGLDQLETLSITSTIDTEHDTDEEWTVEDVLAEYNIKGETKYLIRWEGYELWEASWEPEENLNDDLMKTWEDKKVRNHHVRAMNTAIRDWRKASIERFTGKFARHAARNQKRVARGLEPTSYHSTLEEQIEYLDLYPVGDEPDEIASSCSPSVVSDVKASITMGGEAHSPSELDHSTLTTKTDEDHVPTNSRRHSAISVQNSSRSKDAPASSIATKKAPRRQPGSGLKGVEVSRPQVIRTSSSLANKFGRPKQPNHGSTTGPLTARKSQKPQEFISNVFAGGRTGKKRAGLLEAIDDPTRAPKMLKLRHAWMVEKGQRDREGAVAPSKKPAVLFSLDPADRRTIGQTVPEQVSSPHDDIPANGPASLASESDAVEQQGGLSSNNQNMTQSKKKKKSISWGPIEETKIPLGGEPMELDDEESLFIPEPHQSSTTENIDSKKGIVTVPTVQSNPPTRRVRWDPELSTADSDMRSVPRSITKLVQFGIGAQPEISVVFEGLPVQIGLPWLPVLENESILLFTHTVLMEDFVSQRTLLSTEYLGSGSVIGRNGASSLAIITEWLRLRSVGVLFHRPSLCVLVHAPADQEDVLGKQAEGSDMVTPRLQYILFRPSDAFPTWSLAPVTVPGSSDNDGVLPRMGATVIHRIFGLNYERLLPDKALNNTSKHYFFLAFPPTARHEVSFLTRWLRSCNPECHISSSLHPGHWRSFSKLNQGTVIIYGEAMWSVRLFPDLHFLLDSPASNFQFRLFSKSLQQSSLYPLTSESSSTSSLQFQQICEPRRVIMMPPSFLVSQPQQAWSFFKWFFKAWNVDNDTTRLVVCAGFDSWLGDLAAEKSAKWSRIQTMSSAKKQRQEAVHKEGIEALYKSLTVVRTLIDTSSEEKPAFIFAPESIDGNDEQSLVNWFGWWSVMNMDQFRRFCVLGSSETDPRRLVRHFERPKFLLSTFANPDDVYGMRDRTESWTAQQFERRVVEKTRSSLGSGVDAQYLKSRLVELDDQSKQAKWTPQILYRFPVSYWNSGMAFDFGDYHNAYVTYVKCLQFVGNTIHPPSKHSIYNTVLALFYTTEGNWSPDGNPADFDKTRRPWIMIYRPVDPHLGRSNWKATELLIWDPCRKAKLAEGVSVYESDLIEAQRRLIQAVREQLDEKMPLRKVWIGGLDGTAKDLADPVDLAFHQLESFMKNLKIFVPAPERTLPASGWKLIEPGDAPITSRPFVAEPVDIDAAEDEDQAIEAYDAEIKTVFHPPRAKSSFRRPTNCKNRLYQHVSRETGRGQPRESMEYKFRPTMEWYGEQVEEGRGFEHIRVTTWEAIFERLKIVDPKGP</sequence>